<feature type="compositionally biased region" description="Low complexity" evidence="3">
    <location>
        <begin position="1129"/>
        <end position="1144"/>
    </location>
</feature>
<feature type="compositionally biased region" description="Basic and acidic residues" evidence="3">
    <location>
        <begin position="1148"/>
        <end position="1158"/>
    </location>
</feature>
<evidence type="ECO:0000256" key="1">
    <source>
        <dbReference type="ARBA" id="ARBA00022679"/>
    </source>
</evidence>
<dbReference type="SUPFAM" id="SSF56672">
    <property type="entry name" value="DNA/RNA polymerases"/>
    <property type="match status" value="1"/>
</dbReference>
<evidence type="ECO:0008006" key="5">
    <source>
        <dbReference type="Google" id="ProtNLM"/>
    </source>
</evidence>
<dbReference type="GO" id="GO:0016779">
    <property type="term" value="F:nucleotidyltransferase activity"/>
    <property type="evidence" value="ECO:0007669"/>
    <property type="project" value="UniProtKB-KW"/>
</dbReference>
<accession>A0A1L3KFY6</accession>
<protein>
    <recommendedName>
        <fullName evidence="5">RNA replicase</fullName>
    </recommendedName>
</protein>
<evidence type="ECO:0000256" key="2">
    <source>
        <dbReference type="ARBA" id="ARBA00022695"/>
    </source>
</evidence>
<keyword evidence="2" id="KW-0548">Nucleotidyltransferase</keyword>
<feature type="region of interest" description="Disordered" evidence="3">
    <location>
        <begin position="1065"/>
        <end position="1158"/>
    </location>
</feature>
<feature type="region of interest" description="Disordered" evidence="3">
    <location>
        <begin position="1206"/>
        <end position="1272"/>
    </location>
</feature>
<evidence type="ECO:0000313" key="4">
    <source>
        <dbReference type="EMBL" id="APG76202.1"/>
    </source>
</evidence>
<keyword evidence="1" id="KW-0808">Transferase</keyword>
<sequence length="1272" mass="143459">MCAYLSADPSVDAERFELDDDLLIHCFNSEQFTKSYEATRQFENICNIVRKAGRAPYVYQSSHDERKVARCVPYQEYTMTKPPERKPFDIVMSALNCFSAIKSAFPVPQEFDVIHSGHSGSIPCLSSDRNVLRSAQPAIAEVDGPEVKEGYESLRVEGVVEEKPAHSSLAWYWNEDKRRGEEHNQPVLPFHVIVMNMVDPYVDWDKLAVQQPILFRTLRITEVCGRDTHRIFRFTSDNVLEYTTVSHSDSFSGERRLKTFKHGVWVFENGREISFGGCSYRVHVRDPNPNSDYRFVLLMPIARIHETVEELVLGFFGVNPRYTQHTSYPGPLKSIIRSFALRARPAVVGGQLWRYYASVDPKEPGFLIPPTLSRHYTYKRIYEAKHTDCFYRPEVAPAPPIRRLETSVKGERNFWSVLVVHKVGTKPVVNPTYQELVNHNYERDEPLNIDETLLVQIALVGDFDYVTVSHSMFCQMLSRSKLSAADAVEQFQWKVPRDRALLLDFIKDTKGTVDLNDVPFVLLYEASNQRYDTVKIKGVQPLMRQLGVVTPHGPVTNSGSNEARGVNKRIGAVMAGPNETQVTPEVVEHGKEFVGFLKARFVAATGRTRIEPKPYEEVIEHQATAYKRQTVETSICANDGRPLKKANESFVKNEIDGGEADGKIKGQPRIISTKERDKVKASYLSYMYALKEVIMFLPCCAVGRSVRWVEEAIKRLARGSTPGKLFEAMIHDLPHPLIEKDVEYTALRTFEGDLSRQDGRKDCPWRVIFDMILCEFFTGSDRDNVRKLHAATIAMKMRTKTGGAKYCSGHTMGSGMPDTTVNNTLENMFISYHALRKKGYGPDEAWEIVLSNFLFAGDDSVGKELHQAEFMGACSDLHHLGKYAAVGDDDPLGFLGRKFGPSLRVLRAVVMSVHDPARALIKFTCCTKTLPKQEDRRRRLFDKAQAVRVTDRHSFAISTVAECITKAAEKEYGWQRYDNFDLNYNLQVKDEMTGENATYFQEPNEWSEALYRKTWPAVDFDAMVDYFSVDRTFVEIETHPIFGQPVKCEIDSGLTVYERPLDHSEPTEIVKHGTMKQEKLEVSDGDDTTNLDPKKQSQYKKAFHAAVKVAQQQPGAKEKRKTPIEPPQSGSTPAGSSAVGSGASPKNEGGRKDKVRREKTVVFSEAAIAANALRTKPRNKCSRLPVSEELIKLRADNAKPIGENLFGIVQSNDDPPVESSRDKSQSSEKSAATSDPVVGQSTEKVAKTPRPNGKDRRRGGNNGAGRPRPKRK</sequence>
<dbReference type="EMBL" id="KX883072">
    <property type="protein sequence ID" value="APG76202.1"/>
    <property type="molecule type" value="Genomic_RNA"/>
</dbReference>
<feature type="compositionally biased region" description="Basic and acidic residues" evidence="3">
    <location>
        <begin position="1065"/>
        <end position="1082"/>
    </location>
</feature>
<reference evidence="4" key="1">
    <citation type="journal article" date="2016" name="Nature">
        <title>Redefining the invertebrate RNA virosphere.</title>
        <authorList>
            <person name="Shi M."/>
            <person name="Lin X.D."/>
            <person name="Tian J.H."/>
            <person name="Chen L.J."/>
            <person name="Chen X."/>
            <person name="Li C.X."/>
            <person name="Qin X.C."/>
            <person name="Li J."/>
            <person name="Cao J.P."/>
            <person name="Eden J.S."/>
            <person name="Buchmann J."/>
            <person name="Wang W."/>
            <person name="Xu J."/>
            <person name="Holmes E.C."/>
            <person name="Zhang Y.Z."/>
        </authorList>
    </citation>
    <scope>NUCLEOTIDE SEQUENCE</scope>
    <source>
        <strain evidence="4">BHZY60456</strain>
    </source>
</reference>
<dbReference type="InterPro" id="IPR043502">
    <property type="entry name" value="DNA/RNA_pol_sf"/>
</dbReference>
<proteinExistence type="predicted"/>
<name>A0A1L3KFY6_9VIRU</name>
<evidence type="ECO:0000256" key="3">
    <source>
        <dbReference type="SAM" id="MobiDB-lite"/>
    </source>
</evidence>
<organism evidence="4">
    <name type="scientific">Beihai noda-like virus 2</name>
    <dbReference type="NCBI Taxonomy" id="1922473"/>
    <lineage>
        <taxon>Viruses</taxon>
        <taxon>Riboviria</taxon>
    </lineage>
</organism>